<dbReference type="Proteomes" id="UP000003167">
    <property type="component" value="Unassembled WGS sequence"/>
</dbReference>
<name>H1HQN8_9BACT</name>
<protein>
    <submittedName>
        <fullName evidence="1">Uncharacterized protein</fullName>
    </submittedName>
</protein>
<dbReference type="AlphaFoldDB" id="H1HQN8"/>
<dbReference type="PATRIC" id="fig|999422.3.peg.2598"/>
<dbReference type="HOGENOM" id="CLU_699487_0_0_10"/>
<evidence type="ECO:0000313" key="2">
    <source>
        <dbReference type="Proteomes" id="UP000003167"/>
    </source>
</evidence>
<reference evidence="1 2" key="1">
    <citation type="submission" date="2011-12" db="EMBL/GenBank/DDBJ databases">
        <title>The Genome Sequence of Prevotella maculosa OT 289.</title>
        <authorList>
            <consortium name="The Broad Institute Genome Sequencing Platform"/>
            <person name="Earl A."/>
            <person name="Ward D."/>
            <person name="Feldgarden M."/>
            <person name="Gevers D."/>
            <person name="Izard J."/>
            <person name="Blanton J.M."/>
            <person name="Mathney J."/>
            <person name="Tanner A.C."/>
            <person name="Dewhirst F.E."/>
            <person name="Young S.K."/>
            <person name="Zeng Q."/>
            <person name="Gargeya S."/>
            <person name="Fitzgerald M."/>
            <person name="Haas B."/>
            <person name="Abouelleil A."/>
            <person name="Alvarado L."/>
            <person name="Arachchi H.M."/>
            <person name="Berlin A."/>
            <person name="Chapman S.B."/>
            <person name="Gearin G."/>
            <person name="Goldberg J."/>
            <person name="Griggs A."/>
            <person name="Gujja S."/>
            <person name="Hansen M."/>
            <person name="Heiman D."/>
            <person name="Howarth C."/>
            <person name="Larimer J."/>
            <person name="Lui A."/>
            <person name="MacDonald P.J.P."/>
            <person name="McCowen C."/>
            <person name="Montmayeur A."/>
            <person name="Murphy C."/>
            <person name="Neiman D."/>
            <person name="Pearson M."/>
            <person name="Priest M."/>
            <person name="Roberts A."/>
            <person name="Saif S."/>
            <person name="Shea T."/>
            <person name="Sisk P."/>
            <person name="Stolte C."/>
            <person name="Sykes S."/>
            <person name="Wortman J."/>
            <person name="Nusbaum C."/>
            <person name="Birren B."/>
        </authorList>
    </citation>
    <scope>NUCLEOTIDE SEQUENCE [LARGE SCALE GENOMIC DNA]</scope>
    <source>
        <strain evidence="1 2">OT 289</strain>
    </source>
</reference>
<dbReference type="EMBL" id="AGEK01000047">
    <property type="protein sequence ID" value="EHO66039.1"/>
    <property type="molecule type" value="Genomic_DNA"/>
</dbReference>
<keyword evidence="2" id="KW-1185">Reference proteome</keyword>
<proteinExistence type="predicted"/>
<comment type="caution">
    <text evidence="1">The sequence shown here is derived from an EMBL/GenBank/DDBJ whole genome shotgun (WGS) entry which is preliminary data.</text>
</comment>
<sequence>MIPFPSFPFFEVLFELFLVFPLCMNAAPQVDSLPESIPVGAQGKFHIQGIVMDKARRYLYISYTTQLVKLDLNGCVVGSVSGLLGHLGCIAYNPEDGKVYGSLEYKNDEIGRDISDRSNGHRESATQFYVAVFDVDKITHTGMDGLRDSVMKTVCLPTVKRLYEDSSTINGVTREHVYGCSGIDGVTFGPRFGSKGGEMFLTVALGIYGDTVRTDNDYQVLLQYPWPAIMQYVRPLDLNRMHTKGPSKPAATYFAYTGNTTYGVQNLEYDAFSNQWFMAVYKGKKKRFLNYRLFAIDNSVKPRRRLLSGYGGERGLVVELGKTGLYDASSGVWGWNFPYGNMGMQSVGNGCFYFFHPDKNNKDGYSGRVELYRYEPDTKIPFVRVTHDGSFKVDHQQKNINIIP</sequence>
<dbReference type="SUPFAM" id="SSF63825">
    <property type="entry name" value="YWTD domain"/>
    <property type="match status" value="1"/>
</dbReference>
<accession>H1HQN8</accession>
<organism evidence="1 2">
    <name type="scientific">Segatella maculosa OT 289</name>
    <dbReference type="NCBI Taxonomy" id="999422"/>
    <lineage>
        <taxon>Bacteria</taxon>
        <taxon>Pseudomonadati</taxon>
        <taxon>Bacteroidota</taxon>
        <taxon>Bacteroidia</taxon>
        <taxon>Bacteroidales</taxon>
        <taxon>Prevotellaceae</taxon>
        <taxon>Segatella</taxon>
    </lineage>
</organism>
<gene>
    <name evidence="1" type="ORF">HMPREF9944_02482</name>
</gene>
<evidence type="ECO:0000313" key="1">
    <source>
        <dbReference type="EMBL" id="EHO66039.1"/>
    </source>
</evidence>